<keyword evidence="10" id="KW-1185">Reference proteome</keyword>
<comment type="caution">
    <text evidence="9">The sequence shown here is derived from an EMBL/GenBank/DDBJ whole genome shotgun (WGS) entry which is preliminary data.</text>
</comment>
<keyword evidence="4 7" id="KW-0812">Transmembrane</keyword>
<keyword evidence="5 7" id="KW-0472">Membrane</keyword>
<dbReference type="PROSITE" id="PS52016">
    <property type="entry name" value="TONB_DEPENDENT_REC_3"/>
    <property type="match status" value="1"/>
</dbReference>
<accession>A0A3N4N5X0</accession>
<dbReference type="Pfam" id="PF07715">
    <property type="entry name" value="Plug"/>
    <property type="match status" value="1"/>
</dbReference>
<dbReference type="Gene3D" id="2.40.170.20">
    <property type="entry name" value="TonB-dependent receptor, beta-barrel domain"/>
    <property type="match status" value="1"/>
</dbReference>
<evidence type="ECO:0000256" key="3">
    <source>
        <dbReference type="ARBA" id="ARBA00022452"/>
    </source>
</evidence>
<evidence type="ECO:0000313" key="10">
    <source>
        <dbReference type="Proteomes" id="UP000279089"/>
    </source>
</evidence>
<proteinExistence type="inferred from homology"/>
<dbReference type="InterPro" id="IPR039426">
    <property type="entry name" value="TonB-dep_rcpt-like"/>
</dbReference>
<comment type="similarity">
    <text evidence="7">Belongs to the TonB-dependent receptor family.</text>
</comment>
<keyword evidence="2 7" id="KW-0813">Transport</keyword>
<evidence type="ECO:0000256" key="2">
    <source>
        <dbReference type="ARBA" id="ARBA00022448"/>
    </source>
</evidence>
<evidence type="ECO:0000256" key="4">
    <source>
        <dbReference type="ARBA" id="ARBA00022692"/>
    </source>
</evidence>
<dbReference type="InterPro" id="IPR012910">
    <property type="entry name" value="Plug_dom"/>
</dbReference>
<dbReference type="NCBIfam" id="TIGR04056">
    <property type="entry name" value="OMP_RagA_SusC"/>
    <property type="match status" value="1"/>
</dbReference>
<evidence type="ECO:0000256" key="6">
    <source>
        <dbReference type="ARBA" id="ARBA00023237"/>
    </source>
</evidence>
<dbReference type="Gene3D" id="2.60.40.1120">
    <property type="entry name" value="Carboxypeptidase-like, regulatory domain"/>
    <property type="match status" value="1"/>
</dbReference>
<organism evidence="9 10">
    <name type="scientific">Chitinophaga barathri</name>
    <dbReference type="NCBI Taxonomy" id="1647451"/>
    <lineage>
        <taxon>Bacteria</taxon>
        <taxon>Pseudomonadati</taxon>
        <taxon>Bacteroidota</taxon>
        <taxon>Chitinophagia</taxon>
        <taxon>Chitinophagales</taxon>
        <taxon>Chitinophagaceae</taxon>
        <taxon>Chitinophaga</taxon>
    </lineage>
</organism>
<gene>
    <name evidence="9" type="ORF">EG028_01720</name>
</gene>
<dbReference type="SUPFAM" id="SSF49464">
    <property type="entry name" value="Carboxypeptidase regulatory domain-like"/>
    <property type="match status" value="1"/>
</dbReference>
<feature type="domain" description="TonB-dependent receptor plug" evidence="8">
    <location>
        <begin position="224"/>
        <end position="329"/>
    </location>
</feature>
<sequence length="1121" mass="123065">MQKKIIHVSSFLMKLSLLALSALIISAGVLYASPGLAQRLDNTRLKVSFRNEPLTSCLQRVSALSSIQFAFNPAELESLKSSQLQFNRTTVRRILETLLSETDLVFEENKGLVVIYKPVPDTSASTAPTPVREEITGQVRNKEGEPLPGVTVKVKGGSSGAVTDANGQFRVLADPGAVLQFSALGYEMQDVTVPAGKEGLRIMLVEKINNLDQLVVVGYGTQRKSDLTGAISSVRAAEIKDLPVRSMNEALQGRAAGVYVTKGSGAAGAGSDIIIRGAASINGIGPLYIVDGVRMGTGNNFNIQDVASVEVLKDAASASIYGAQAAGGVILITTKKGRNQQKMQVNFSANYGWRNAVSLPVLLGTPDYIAARKNIGQDYTQGKPVNELPDTDWMEALFRSGVEQTYNLSVSGGSNKSVYFLSANYQKEEGIKTGNWFERYGLRINSEHQLSKRLKFGENLYAWKTRNRPVDGGIPYRSIPTMLVYDPNNPTDKTWGVVPDGFGGDNPVGQALVRDINNNYFALEGNAYADWQIIEGLNLRTTFGAAIGGKDETTFEPIYFWGKVNNGISKLNKAQDHWENLSANLVLTYARSFGAHDLKAMAGYEVLKNDGSFTSVGAQDFKLSPSYNTALSIQNTRTGDGGITLSRTLSQFGRINYGYGGRYLLAASIRRDGSDKFSPANKWGVFPSVSGGWRISEESFVKGKFAWLDNLKLRAGWGKLGNDGIGQFLYDRSYRYISRHNYGNGVVTGWGISKFPNEDIKWEEVAQTDLGIDLSVLRERLSITADWYNRITSNMLYDLPMPATGGLGFSTTKVNLGKIQNKGFEIAATWQETHGAFNYSVSGNASFNSNKVLKLGLPNAVLQNGWPGDYWNGNTSRTEDGYPMGQFYGFITDGLFTTNDEVQQLNSKAPGGLYWKAETGAGDLRYRDLNGDGKIDDRDKTYIGNPWPAMIYGLNLQAQYKGISLTVLFQGVNGMDIYYGNRRLNQTFSADYNTTADIFGLSYFGNNGLTEKPRMGYFDAGNNYKQDPSGNYKEISSYFVENGAYVKLKTLQVAYDLPKRILEKAKLSQLRISLNAQNLLTFTKYSGLDPELGGGVRERGIENQGLYPQTRYIGFGLELSF</sequence>
<dbReference type="EMBL" id="RMBX01000001">
    <property type="protein sequence ID" value="RPD43033.1"/>
    <property type="molecule type" value="Genomic_DNA"/>
</dbReference>
<dbReference type="InterPro" id="IPR023997">
    <property type="entry name" value="TonB-dep_OMP_SusC/RagA_CS"/>
</dbReference>
<evidence type="ECO:0000313" key="9">
    <source>
        <dbReference type="EMBL" id="RPD43033.1"/>
    </source>
</evidence>
<dbReference type="InterPro" id="IPR037066">
    <property type="entry name" value="Plug_dom_sf"/>
</dbReference>
<evidence type="ECO:0000256" key="1">
    <source>
        <dbReference type="ARBA" id="ARBA00004571"/>
    </source>
</evidence>
<dbReference type="OrthoDB" id="778172at2"/>
<dbReference type="InterPro" id="IPR008969">
    <property type="entry name" value="CarboxyPept-like_regulatory"/>
</dbReference>
<dbReference type="Gene3D" id="2.170.130.10">
    <property type="entry name" value="TonB-dependent receptor, plug domain"/>
    <property type="match status" value="1"/>
</dbReference>
<name>A0A3N4N5X0_9BACT</name>
<dbReference type="AlphaFoldDB" id="A0A3N4N5X0"/>
<dbReference type="GO" id="GO:0009279">
    <property type="term" value="C:cell outer membrane"/>
    <property type="evidence" value="ECO:0007669"/>
    <property type="project" value="UniProtKB-SubCell"/>
</dbReference>
<evidence type="ECO:0000256" key="5">
    <source>
        <dbReference type="ARBA" id="ARBA00023136"/>
    </source>
</evidence>
<dbReference type="InterPro" id="IPR023996">
    <property type="entry name" value="TonB-dep_OMP_SusC/RagA"/>
</dbReference>
<dbReference type="NCBIfam" id="TIGR04057">
    <property type="entry name" value="SusC_RagA_signa"/>
    <property type="match status" value="1"/>
</dbReference>
<dbReference type="Proteomes" id="UP000279089">
    <property type="component" value="Unassembled WGS sequence"/>
</dbReference>
<evidence type="ECO:0000256" key="7">
    <source>
        <dbReference type="PROSITE-ProRule" id="PRU01360"/>
    </source>
</evidence>
<evidence type="ECO:0000259" key="8">
    <source>
        <dbReference type="Pfam" id="PF07715"/>
    </source>
</evidence>
<comment type="subcellular location">
    <subcellularLocation>
        <location evidence="1 7">Cell outer membrane</location>
        <topology evidence="1 7">Multi-pass membrane protein</topology>
    </subcellularLocation>
</comment>
<reference evidence="10" key="1">
    <citation type="submission" date="2018-11" db="EMBL/GenBank/DDBJ databases">
        <title>Chitinophaga lutea sp.nov., isolate from arsenic contaminated soil.</title>
        <authorList>
            <person name="Zong Y."/>
        </authorList>
    </citation>
    <scope>NUCLEOTIDE SEQUENCE [LARGE SCALE GENOMIC DNA]</scope>
    <source>
        <strain evidence="10">YLT18</strain>
    </source>
</reference>
<keyword evidence="3 7" id="KW-1134">Transmembrane beta strand</keyword>
<dbReference type="InterPro" id="IPR036942">
    <property type="entry name" value="Beta-barrel_TonB_sf"/>
</dbReference>
<keyword evidence="6 7" id="KW-0998">Cell outer membrane</keyword>
<protein>
    <submittedName>
        <fullName evidence="9">SusC/RagA family TonB-linked outer membrane protein</fullName>
    </submittedName>
</protein>
<dbReference type="Gene3D" id="3.55.50.30">
    <property type="match status" value="1"/>
</dbReference>
<dbReference type="SUPFAM" id="SSF56935">
    <property type="entry name" value="Porins"/>
    <property type="match status" value="1"/>
</dbReference>
<dbReference type="Pfam" id="PF13715">
    <property type="entry name" value="CarbopepD_reg_2"/>
    <property type="match status" value="1"/>
</dbReference>